<proteinExistence type="inferred from homology"/>
<sequence length="369" mass="39940">MKIITSQPNDIRIVILGKTGSGKSSAGNIILGEENFKVSCLSKSETQICESSESSYNGRKITVVDTPGIFDTDRSEKDLKQETVSCLVECAPGPHVFILVIKIDRYTKEEKEAVRKLLQWFGEEALKRTVILFTHGDKLKQGVTVKDYINSDADLKKIIDKCEGRVHVIDSTGTEPREEFGSNAFQVKQLMETIAHIVTESTDYYTNESLERIGRDIETEARNIMKELEEAGEKQTMSEIRRRARERVRTKSLRSIAAGSVGVLLGILLGTTVGPSFPAILAAGLLSIQRMNFGCTVFKSIRKDNRGSRGGSCRGRGDNRTEAGALGAGVVTGIGLGVTAGVLAAVGAVRGGIEGAKAAARADYPKEVG</sequence>
<dbReference type="InterPro" id="IPR027417">
    <property type="entry name" value="P-loop_NTPase"/>
</dbReference>
<dbReference type="SUPFAM" id="SSF52540">
    <property type="entry name" value="P-loop containing nucleoside triphosphate hydrolases"/>
    <property type="match status" value="1"/>
</dbReference>
<dbReference type="CDD" id="cd01852">
    <property type="entry name" value="AIG1"/>
    <property type="match status" value="1"/>
</dbReference>
<keyword evidence="4" id="KW-0812">Transmembrane</keyword>
<feature type="transmembrane region" description="Helical" evidence="4">
    <location>
        <begin position="252"/>
        <end position="273"/>
    </location>
</feature>
<dbReference type="InterPro" id="IPR006703">
    <property type="entry name" value="G_AIG1"/>
</dbReference>
<organism evidence="6 7">
    <name type="scientific">Scleropages formosus</name>
    <name type="common">Asian bonytongue</name>
    <name type="synonym">Osteoglossum formosum</name>
    <dbReference type="NCBI Taxonomy" id="113540"/>
    <lineage>
        <taxon>Eukaryota</taxon>
        <taxon>Metazoa</taxon>
        <taxon>Chordata</taxon>
        <taxon>Craniata</taxon>
        <taxon>Vertebrata</taxon>
        <taxon>Euteleostomi</taxon>
        <taxon>Actinopterygii</taxon>
        <taxon>Neopterygii</taxon>
        <taxon>Teleostei</taxon>
        <taxon>Osteoglossocephala</taxon>
        <taxon>Osteoglossomorpha</taxon>
        <taxon>Osteoglossiformes</taxon>
        <taxon>Osteoglossidae</taxon>
        <taxon>Scleropages</taxon>
    </lineage>
</organism>
<evidence type="ECO:0000256" key="2">
    <source>
        <dbReference type="ARBA" id="ARBA00022741"/>
    </source>
</evidence>
<dbReference type="Gene3D" id="3.40.50.300">
    <property type="entry name" value="P-loop containing nucleotide triphosphate hydrolases"/>
    <property type="match status" value="1"/>
</dbReference>
<keyword evidence="4" id="KW-0472">Membrane</keyword>
<evidence type="ECO:0000313" key="7">
    <source>
        <dbReference type="Proteomes" id="UP000694397"/>
    </source>
</evidence>
<evidence type="ECO:0000313" key="6">
    <source>
        <dbReference type="Ensembl" id="ENSSFOP00015038975.1"/>
    </source>
</evidence>
<dbReference type="GO" id="GO:0005525">
    <property type="term" value="F:GTP binding"/>
    <property type="evidence" value="ECO:0007669"/>
    <property type="project" value="UniProtKB-KW"/>
</dbReference>
<dbReference type="PANTHER" id="PTHR10903">
    <property type="entry name" value="GTPASE, IMAP FAMILY MEMBER-RELATED"/>
    <property type="match status" value="1"/>
</dbReference>
<dbReference type="GeneTree" id="ENSGT01150000286992"/>
<reference evidence="6 7" key="1">
    <citation type="submission" date="2019-04" db="EMBL/GenBank/DDBJ databases">
        <authorList>
            <consortium name="Wellcome Sanger Institute Data Sharing"/>
        </authorList>
    </citation>
    <scope>NUCLEOTIDE SEQUENCE [LARGE SCALE GENOMIC DNA]</scope>
</reference>
<keyword evidence="2" id="KW-0547">Nucleotide-binding</keyword>
<dbReference type="Pfam" id="PF04548">
    <property type="entry name" value="AIG1"/>
    <property type="match status" value="1"/>
</dbReference>
<evidence type="ECO:0000259" key="5">
    <source>
        <dbReference type="PROSITE" id="PS51720"/>
    </source>
</evidence>
<dbReference type="Ensembl" id="ENSSFOT00015061434.1">
    <property type="protein sequence ID" value="ENSSFOP00015038975.1"/>
    <property type="gene ID" value="ENSSFOG00015028095.1"/>
</dbReference>
<comment type="similarity">
    <text evidence="1">Belongs to the TRAFAC class TrmE-Era-EngA-EngB-Septin-like GTPase superfamily. AIG1/Toc34/Toc159-like paraseptin GTPase family. IAN subfamily.</text>
</comment>
<protein>
    <submittedName>
        <fullName evidence="6">Si:dkey-125e8.4</fullName>
    </submittedName>
</protein>
<reference evidence="6" key="2">
    <citation type="submission" date="2025-08" db="UniProtKB">
        <authorList>
            <consortium name="Ensembl"/>
        </authorList>
    </citation>
    <scope>IDENTIFICATION</scope>
</reference>
<evidence type="ECO:0000256" key="3">
    <source>
        <dbReference type="ARBA" id="ARBA00023134"/>
    </source>
</evidence>
<keyword evidence="7" id="KW-1185">Reference proteome</keyword>
<dbReference type="Proteomes" id="UP000694397">
    <property type="component" value="Chromosome 25"/>
</dbReference>
<reference evidence="6" key="3">
    <citation type="submission" date="2025-09" db="UniProtKB">
        <authorList>
            <consortium name="Ensembl"/>
        </authorList>
    </citation>
    <scope>IDENTIFICATION</scope>
</reference>
<keyword evidence="4" id="KW-1133">Transmembrane helix</keyword>
<keyword evidence="3" id="KW-0342">GTP-binding</keyword>
<dbReference type="OrthoDB" id="425923at2759"/>
<dbReference type="PANTHER" id="PTHR10903:SF62">
    <property type="entry name" value="GTPASE IMAP FAMILY MEMBER 4-LIKE-RELATED"/>
    <property type="match status" value="1"/>
</dbReference>
<feature type="domain" description="AIG1-type G" evidence="5">
    <location>
        <begin position="8"/>
        <end position="214"/>
    </location>
</feature>
<evidence type="ECO:0000256" key="1">
    <source>
        <dbReference type="ARBA" id="ARBA00008535"/>
    </source>
</evidence>
<dbReference type="FunFam" id="3.40.50.300:FF:000366">
    <property type="entry name" value="GTPase, IMAP family member 2"/>
    <property type="match status" value="1"/>
</dbReference>
<dbReference type="PROSITE" id="PS51720">
    <property type="entry name" value="G_AIG1"/>
    <property type="match status" value="1"/>
</dbReference>
<evidence type="ECO:0000256" key="4">
    <source>
        <dbReference type="SAM" id="Phobius"/>
    </source>
</evidence>
<dbReference type="InterPro" id="IPR045058">
    <property type="entry name" value="GIMA/IAN/Toc"/>
</dbReference>
<name>A0A8C9SU23_SCLFO</name>
<accession>A0A8C9SU23</accession>
<dbReference type="AlphaFoldDB" id="A0A8C9SU23"/>